<dbReference type="EMBL" id="BK014870">
    <property type="protein sequence ID" value="DAD79698.1"/>
    <property type="molecule type" value="Genomic_DNA"/>
</dbReference>
<name>A0A8S5MBS1_9CAUD</name>
<accession>A0A8S5MBS1</accession>
<proteinExistence type="predicted"/>
<sequence>MIYLIPEGWGIARPMDVYEVLSSVHNCFSQYFREQINNNPVIVINAGNIGHPVCYKSYAIIFLDVLDRFWCRYVYQFAHEYCHYQIRRDVIQPMRWFEESICELSSLFFLLRVDELWATEPPYPNWMNYHDEFTSYALNEAKTYEEFNTDFSSENSDVLNYLKSYEYDRPKNMYVARKFLPIFEAHPFLWQAVPFLADLTEGLTFAESMKEWALAAPPICWEGISEIAHVFNVDI</sequence>
<protein>
    <submittedName>
        <fullName evidence="1">Peptidase</fullName>
    </submittedName>
</protein>
<reference evidence="1" key="1">
    <citation type="journal article" date="2021" name="Proc. Natl. Acad. Sci. U.S.A.">
        <title>A Catalog of Tens of Thousands of Viruses from Human Metagenomes Reveals Hidden Associations with Chronic Diseases.</title>
        <authorList>
            <person name="Tisza M.J."/>
            <person name="Buck C.B."/>
        </authorList>
    </citation>
    <scope>NUCLEOTIDE SEQUENCE</scope>
    <source>
        <strain evidence="1">Ct9Fw19</strain>
    </source>
</reference>
<evidence type="ECO:0000313" key="1">
    <source>
        <dbReference type="EMBL" id="DAD79698.1"/>
    </source>
</evidence>
<organism evidence="1">
    <name type="scientific">Myoviridae sp. ct9Fw19</name>
    <dbReference type="NCBI Taxonomy" id="2826624"/>
    <lineage>
        <taxon>Viruses</taxon>
        <taxon>Duplodnaviria</taxon>
        <taxon>Heunggongvirae</taxon>
        <taxon>Uroviricota</taxon>
        <taxon>Caudoviricetes</taxon>
    </lineage>
</organism>